<dbReference type="AlphaFoldDB" id="A0A4Z2FW82"/>
<evidence type="ECO:0000313" key="3">
    <source>
        <dbReference type="Proteomes" id="UP000314294"/>
    </source>
</evidence>
<name>A0A4Z2FW82_9TELE</name>
<sequence length="71" mass="8022">MHRLTNPIDAPSGKSQTPPQSRQRSDRRQLTGRAKSHASLLWAHFNPPDGEIRPGRFGDARSDDRDVMWAS</sequence>
<proteinExistence type="predicted"/>
<keyword evidence="3" id="KW-1185">Reference proteome</keyword>
<dbReference type="Proteomes" id="UP000314294">
    <property type="component" value="Unassembled WGS sequence"/>
</dbReference>
<feature type="region of interest" description="Disordered" evidence="1">
    <location>
        <begin position="1"/>
        <end position="71"/>
    </location>
</feature>
<gene>
    <name evidence="2" type="ORF">EYF80_044620</name>
</gene>
<feature type="compositionally biased region" description="Basic and acidic residues" evidence="1">
    <location>
        <begin position="50"/>
        <end position="71"/>
    </location>
</feature>
<comment type="caution">
    <text evidence="2">The sequence shown here is derived from an EMBL/GenBank/DDBJ whole genome shotgun (WGS) entry which is preliminary data.</text>
</comment>
<reference evidence="2 3" key="1">
    <citation type="submission" date="2019-03" db="EMBL/GenBank/DDBJ databases">
        <title>First draft genome of Liparis tanakae, snailfish: a comprehensive survey of snailfish specific genes.</title>
        <authorList>
            <person name="Kim W."/>
            <person name="Song I."/>
            <person name="Jeong J.-H."/>
            <person name="Kim D."/>
            <person name="Kim S."/>
            <person name="Ryu S."/>
            <person name="Song J.Y."/>
            <person name="Lee S.K."/>
        </authorList>
    </citation>
    <scope>NUCLEOTIDE SEQUENCE [LARGE SCALE GENOMIC DNA]</scope>
    <source>
        <tissue evidence="2">Muscle</tissue>
    </source>
</reference>
<accession>A0A4Z2FW82</accession>
<protein>
    <submittedName>
        <fullName evidence="2">Uncharacterized protein</fullName>
    </submittedName>
</protein>
<dbReference type="EMBL" id="SRLO01000862">
    <property type="protein sequence ID" value="TNN45170.1"/>
    <property type="molecule type" value="Genomic_DNA"/>
</dbReference>
<evidence type="ECO:0000313" key="2">
    <source>
        <dbReference type="EMBL" id="TNN45170.1"/>
    </source>
</evidence>
<organism evidence="2 3">
    <name type="scientific">Liparis tanakae</name>
    <name type="common">Tanaka's snailfish</name>
    <dbReference type="NCBI Taxonomy" id="230148"/>
    <lineage>
        <taxon>Eukaryota</taxon>
        <taxon>Metazoa</taxon>
        <taxon>Chordata</taxon>
        <taxon>Craniata</taxon>
        <taxon>Vertebrata</taxon>
        <taxon>Euteleostomi</taxon>
        <taxon>Actinopterygii</taxon>
        <taxon>Neopterygii</taxon>
        <taxon>Teleostei</taxon>
        <taxon>Neoteleostei</taxon>
        <taxon>Acanthomorphata</taxon>
        <taxon>Eupercaria</taxon>
        <taxon>Perciformes</taxon>
        <taxon>Cottioidei</taxon>
        <taxon>Cottales</taxon>
        <taxon>Liparidae</taxon>
        <taxon>Liparis</taxon>
    </lineage>
</organism>
<evidence type="ECO:0000256" key="1">
    <source>
        <dbReference type="SAM" id="MobiDB-lite"/>
    </source>
</evidence>